<name>A0ABQ7CN26_BRACR</name>
<evidence type="ECO:0000313" key="4">
    <source>
        <dbReference type="Proteomes" id="UP000266723"/>
    </source>
</evidence>
<evidence type="ECO:0000313" key="3">
    <source>
        <dbReference type="EMBL" id="KAF3561085.1"/>
    </source>
</evidence>
<comment type="caution">
    <text evidence="3">The sequence shown here is derived from an EMBL/GenBank/DDBJ whole genome shotgun (WGS) entry which is preliminary data.</text>
</comment>
<feature type="signal peptide" evidence="2">
    <location>
        <begin position="1"/>
        <end position="19"/>
    </location>
</feature>
<keyword evidence="2" id="KW-0732">Signal</keyword>
<organism evidence="3 4">
    <name type="scientific">Brassica cretica</name>
    <name type="common">Mustard</name>
    <dbReference type="NCBI Taxonomy" id="69181"/>
    <lineage>
        <taxon>Eukaryota</taxon>
        <taxon>Viridiplantae</taxon>
        <taxon>Streptophyta</taxon>
        <taxon>Embryophyta</taxon>
        <taxon>Tracheophyta</taxon>
        <taxon>Spermatophyta</taxon>
        <taxon>Magnoliopsida</taxon>
        <taxon>eudicotyledons</taxon>
        <taxon>Gunneridae</taxon>
        <taxon>Pentapetalae</taxon>
        <taxon>rosids</taxon>
        <taxon>malvids</taxon>
        <taxon>Brassicales</taxon>
        <taxon>Brassicaceae</taxon>
        <taxon>Brassiceae</taxon>
        <taxon>Brassica</taxon>
    </lineage>
</organism>
<feature type="compositionally biased region" description="Basic and acidic residues" evidence="1">
    <location>
        <begin position="37"/>
        <end position="56"/>
    </location>
</feature>
<feature type="chain" id="PRO_5045397350" evidence="2">
    <location>
        <begin position="20"/>
        <end position="177"/>
    </location>
</feature>
<dbReference type="Proteomes" id="UP000266723">
    <property type="component" value="Unassembled WGS sequence"/>
</dbReference>
<accession>A0ABQ7CN26</accession>
<reference evidence="3 4" key="1">
    <citation type="journal article" date="2020" name="BMC Genomics">
        <title>Intraspecific diversification of the crop wild relative Brassica cretica Lam. using demographic model selection.</title>
        <authorList>
            <person name="Kioukis A."/>
            <person name="Michalopoulou V.A."/>
            <person name="Briers L."/>
            <person name="Pirintsos S."/>
            <person name="Studholme D.J."/>
            <person name="Pavlidis P."/>
            <person name="Sarris P.F."/>
        </authorList>
    </citation>
    <scope>NUCLEOTIDE SEQUENCE [LARGE SCALE GENOMIC DNA]</scope>
    <source>
        <strain evidence="4">cv. PFS-1207/04</strain>
    </source>
</reference>
<proteinExistence type="predicted"/>
<evidence type="ECO:0000256" key="1">
    <source>
        <dbReference type="SAM" id="MobiDB-lite"/>
    </source>
</evidence>
<feature type="region of interest" description="Disordered" evidence="1">
    <location>
        <begin position="37"/>
        <end position="75"/>
    </location>
</feature>
<evidence type="ECO:0000256" key="2">
    <source>
        <dbReference type="SAM" id="SignalP"/>
    </source>
</evidence>
<protein>
    <submittedName>
        <fullName evidence="3">Uncharacterized protein</fullName>
    </submittedName>
</protein>
<keyword evidence="4" id="KW-1185">Reference proteome</keyword>
<gene>
    <name evidence="3" type="ORF">DY000_02012907</name>
</gene>
<dbReference type="EMBL" id="QGKV02000759">
    <property type="protein sequence ID" value="KAF3561085.1"/>
    <property type="molecule type" value="Genomic_DNA"/>
</dbReference>
<sequence length="177" mass="20065">MEVQLGLLLSLSFTDSVLFLIQCIKILQKHECSRPAKQTEEADRRITRKAWEEAPAIRDGGGGEDDGGGGAEAINAGSEEPRVQRKLVLVVSTKLHCAADDRRYAYIFQRQRSFDAYIPPAVLPRQACYESQCMSQQLIAMCEARGFKVQVHMPHPPLSIYMSLYQRAYELRFFPNK</sequence>